<evidence type="ECO:0000256" key="1">
    <source>
        <dbReference type="SAM" id="MobiDB-lite"/>
    </source>
</evidence>
<name>B4MRG8_DROWI</name>
<dbReference type="OMA" id="HWPCCKP"/>
<reference evidence="2 3" key="1">
    <citation type="journal article" date="2007" name="Nature">
        <title>Evolution of genes and genomes on the Drosophila phylogeny.</title>
        <authorList>
            <consortium name="Drosophila 12 Genomes Consortium"/>
            <person name="Clark A.G."/>
            <person name="Eisen M.B."/>
            <person name="Smith D.R."/>
            <person name="Bergman C.M."/>
            <person name="Oliver B."/>
            <person name="Markow T.A."/>
            <person name="Kaufman T.C."/>
            <person name="Kellis M."/>
            <person name="Gelbart W."/>
            <person name="Iyer V.N."/>
            <person name="Pollard D.A."/>
            <person name="Sackton T.B."/>
            <person name="Larracuente A.M."/>
            <person name="Singh N.D."/>
            <person name="Abad J.P."/>
            <person name="Abt D.N."/>
            <person name="Adryan B."/>
            <person name="Aguade M."/>
            <person name="Akashi H."/>
            <person name="Anderson W.W."/>
            <person name="Aquadro C.F."/>
            <person name="Ardell D.H."/>
            <person name="Arguello R."/>
            <person name="Artieri C.G."/>
            <person name="Barbash D.A."/>
            <person name="Barker D."/>
            <person name="Barsanti P."/>
            <person name="Batterham P."/>
            <person name="Batzoglou S."/>
            <person name="Begun D."/>
            <person name="Bhutkar A."/>
            <person name="Blanco E."/>
            <person name="Bosak S.A."/>
            <person name="Bradley R.K."/>
            <person name="Brand A.D."/>
            <person name="Brent M.R."/>
            <person name="Brooks A.N."/>
            <person name="Brown R.H."/>
            <person name="Butlin R.K."/>
            <person name="Caggese C."/>
            <person name="Calvi B.R."/>
            <person name="Bernardo de Carvalho A."/>
            <person name="Caspi A."/>
            <person name="Castrezana S."/>
            <person name="Celniker S.E."/>
            <person name="Chang J.L."/>
            <person name="Chapple C."/>
            <person name="Chatterji S."/>
            <person name="Chinwalla A."/>
            <person name="Civetta A."/>
            <person name="Clifton S.W."/>
            <person name="Comeron J.M."/>
            <person name="Costello J.C."/>
            <person name="Coyne J.A."/>
            <person name="Daub J."/>
            <person name="David R.G."/>
            <person name="Delcher A.L."/>
            <person name="Delehaunty K."/>
            <person name="Do C.B."/>
            <person name="Ebling H."/>
            <person name="Edwards K."/>
            <person name="Eickbush T."/>
            <person name="Evans J.D."/>
            <person name="Filipski A."/>
            <person name="Findeiss S."/>
            <person name="Freyhult E."/>
            <person name="Fulton L."/>
            <person name="Fulton R."/>
            <person name="Garcia A.C."/>
            <person name="Gardiner A."/>
            <person name="Garfield D.A."/>
            <person name="Garvin B.E."/>
            <person name="Gibson G."/>
            <person name="Gilbert D."/>
            <person name="Gnerre S."/>
            <person name="Godfrey J."/>
            <person name="Good R."/>
            <person name="Gotea V."/>
            <person name="Gravely B."/>
            <person name="Greenberg A.J."/>
            <person name="Griffiths-Jones S."/>
            <person name="Gross S."/>
            <person name="Guigo R."/>
            <person name="Gustafson E.A."/>
            <person name="Haerty W."/>
            <person name="Hahn M.W."/>
            <person name="Halligan D.L."/>
            <person name="Halpern A.L."/>
            <person name="Halter G.M."/>
            <person name="Han M.V."/>
            <person name="Heger A."/>
            <person name="Hillier L."/>
            <person name="Hinrichs A.S."/>
            <person name="Holmes I."/>
            <person name="Hoskins R.A."/>
            <person name="Hubisz M.J."/>
            <person name="Hultmark D."/>
            <person name="Huntley M.A."/>
            <person name="Jaffe D.B."/>
            <person name="Jagadeeshan S."/>
            <person name="Jeck W.R."/>
            <person name="Johnson J."/>
            <person name="Jones C.D."/>
            <person name="Jordan W.C."/>
            <person name="Karpen G.H."/>
            <person name="Kataoka E."/>
            <person name="Keightley P.D."/>
            <person name="Kheradpour P."/>
            <person name="Kirkness E.F."/>
            <person name="Koerich L.B."/>
            <person name="Kristiansen K."/>
            <person name="Kudrna D."/>
            <person name="Kulathinal R.J."/>
            <person name="Kumar S."/>
            <person name="Kwok R."/>
            <person name="Lander E."/>
            <person name="Langley C.H."/>
            <person name="Lapoint R."/>
            <person name="Lazzaro B.P."/>
            <person name="Lee S.J."/>
            <person name="Levesque L."/>
            <person name="Li R."/>
            <person name="Lin C.F."/>
            <person name="Lin M.F."/>
            <person name="Lindblad-Toh K."/>
            <person name="Llopart A."/>
            <person name="Long M."/>
            <person name="Low L."/>
            <person name="Lozovsky E."/>
            <person name="Lu J."/>
            <person name="Luo M."/>
            <person name="Machado C.A."/>
            <person name="Makalowski W."/>
            <person name="Marzo M."/>
            <person name="Matsuda M."/>
            <person name="Matzkin L."/>
            <person name="McAllister B."/>
            <person name="McBride C.S."/>
            <person name="McKernan B."/>
            <person name="McKernan K."/>
            <person name="Mendez-Lago M."/>
            <person name="Minx P."/>
            <person name="Mollenhauer M.U."/>
            <person name="Montooth K."/>
            <person name="Mount S.M."/>
            <person name="Mu X."/>
            <person name="Myers E."/>
            <person name="Negre B."/>
            <person name="Newfeld S."/>
            <person name="Nielsen R."/>
            <person name="Noor M.A."/>
            <person name="O'Grady P."/>
            <person name="Pachter L."/>
            <person name="Papaceit M."/>
            <person name="Parisi M.J."/>
            <person name="Parisi M."/>
            <person name="Parts L."/>
            <person name="Pedersen J.S."/>
            <person name="Pesole G."/>
            <person name="Phillippy A.M."/>
            <person name="Ponting C.P."/>
            <person name="Pop M."/>
            <person name="Porcelli D."/>
            <person name="Powell J.R."/>
            <person name="Prohaska S."/>
            <person name="Pruitt K."/>
            <person name="Puig M."/>
            <person name="Quesneville H."/>
            <person name="Ram K.R."/>
            <person name="Rand D."/>
            <person name="Rasmussen M.D."/>
            <person name="Reed L.K."/>
            <person name="Reenan R."/>
            <person name="Reily A."/>
            <person name="Remington K.A."/>
            <person name="Rieger T.T."/>
            <person name="Ritchie M.G."/>
            <person name="Robin C."/>
            <person name="Rogers Y.H."/>
            <person name="Rohde C."/>
            <person name="Rozas J."/>
            <person name="Rubenfield M.J."/>
            <person name="Ruiz A."/>
            <person name="Russo S."/>
            <person name="Salzberg S.L."/>
            <person name="Sanchez-Gracia A."/>
            <person name="Saranga D.J."/>
            <person name="Sato H."/>
            <person name="Schaeffer S.W."/>
            <person name="Schatz M.C."/>
            <person name="Schlenke T."/>
            <person name="Schwartz R."/>
            <person name="Segarra C."/>
            <person name="Singh R.S."/>
            <person name="Sirot L."/>
            <person name="Sirota M."/>
            <person name="Sisneros N.B."/>
            <person name="Smith C.D."/>
            <person name="Smith T.F."/>
            <person name="Spieth J."/>
            <person name="Stage D.E."/>
            <person name="Stark A."/>
            <person name="Stephan W."/>
            <person name="Strausberg R.L."/>
            <person name="Strempel S."/>
            <person name="Sturgill D."/>
            <person name="Sutton G."/>
            <person name="Sutton G.G."/>
            <person name="Tao W."/>
            <person name="Teichmann S."/>
            <person name="Tobari Y.N."/>
            <person name="Tomimura Y."/>
            <person name="Tsolas J.M."/>
            <person name="Valente V.L."/>
            <person name="Venter E."/>
            <person name="Venter J.C."/>
            <person name="Vicario S."/>
            <person name="Vieira F.G."/>
            <person name="Vilella A.J."/>
            <person name="Villasante A."/>
            <person name="Walenz B."/>
            <person name="Wang J."/>
            <person name="Wasserman M."/>
            <person name="Watts T."/>
            <person name="Wilson D."/>
            <person name="Wilson R.K."/>
            <person name="Wing R.A."/>
            <person name="Wolfner M.F."/>
            <person name="Wong A."/>
            <person name="Wong G.K."/>
            <person name="Wu C.I."/>
            <person name="Wu G."/>
            <person name="Yamamoto D."/>
            <person name="Yang H.P."/>
            <person name="Yang S.P."/>
            <person name="Yorke J.A."/>
            <person name="Yoshida K."/>
            <person name="Zdobnov E."/>
            <person name="Zhang P."/>
            <person name="Zhang Y."/>
            <person name="Zimin A.V."/>
            <person name="Baldwin J."/>
            <person name="Abdouelleil A."/>
            <person name="Abdulkadir J."/>
            <person name="Abebe A."/>
            <person name="Abera B."/>
            <person name="Abreu J."/>
            <person name="Acer S.C."/>
            <person name="Aftuck L."/>
            <person name="Alexander A."/>
            <person name="An P."/>
            <person name="Anderson E."/>
            <person name="Anderson S."/>
            <person name="Arachi H."/>
            <person name="Azer M."/>
            <person name="Bachantsang P."/>
            <person name="Barry A."/>
            <person name="Bayul T."/>
            <person name="Berlin A."/>
            <person name="Bessette D."/>
            <person name="Bloom T."/>
            <person name="Blye J."/>
            <person name="Boguslavskiy L."/>
            <person name="Bonnet C."/>
            <person name="Boukhgalter B."/>
            <person name="Bourzgui I."/>
            <person name="Brown A."/>
            <person name="Cahill P."/>
            <person name="Channer S."/>
            <person name="Cheshatsang Y."/>
            <person name="Chuda L."/>
            <person name="Citroen M."/>
            <person name="Collymore A."/>
            <person name="Cooke P."/>
            <person name="Costello M."/>
            <person name="D'Aco K."/>
            <person name="Daza R."/>
            <person name="De Haan G."/>
            <person name="DeGray S."/>
            <person name="DeMaso C."/>
            <person name="Dhargay N."/>
            <person name="Dooley K."/>
            <person name="Dooley E."/>
            <person name="Doricent M."/>
            <person name="Dorje P."/>
            <person name="Dorjee K."/>
            <person name="Dupes A."/>
            <person name="Elong R."/>
            <person name="Falk J."/>
            <person name="Farina A."/>
            <person name="Faro S."/>
            <person name="Ferguson D."/>
            <person name="Fisher S."/>
            <person name="Foley C.D."/>
            <person name="Franke A."/>
            <person name="Friedrich D."/>
            <person name="Gadbois L."/>
            <person name="Gearin G."/>
            <person name="Gearin C.R."/>
            <person name="Giannoukos G."/>
            <person name="Goode T."/>
            <person name="Graham J."/>
            <person name="Grandbois E."/>
            <person name="Grewal S."/>
            <person name="Gyaltsen K."/>
            <person name="Hafez N."/>
            <person name="Hagos B."/>
            <person name="Hall J."/>
            <person name="Henson C."/>
            <person name="Hollinger A."/>
            <person name="Honan T."/>
            <person name="Huard M.D."/>
            <person name="Hughes L."/>
            <person name="Hurhula B."/>
            <person name="Husby M.E."/>
            <person name="Kamat A."/>
            <person name="Kanga B."/>
            <person name="Kashin S."/>
            <person name="Khazanovich D."/>
            <person name="Kisner P."/>
            <person name="Lance K."/>
            <person name="Lara M."/>
            <person name="Lee W."/>
            <person name="Lennon N."/>
            <person name="Letendre F."/>
            <person name="LeVine R."/>
            <person name="Lipovsky A."/>
            <person name="Liu X."/>
            <person name="Liu J."/>
            <person name="Liu S."/>
            <person name="Lokyitsang T."/>
            <person name="Lokyitsang Y."/>
            <person name="Lubonja R."/>
            <person name="Lui A."/>
            <person name="MacDonald P."/>
            <person name="Magnisalis V."/>
            <person name="Maru K."/>
            <person name="Matthews C."/>
            <person name="McCusker W."/>
            <person name="McDonough S."/>
            <person name="Mehta T."/>
            <person name="Meldrim J."/>
            <person name="Meneus L."/>
            <person name="Mihai O."/>
            <person name="Mihalev A."/>
            <person name="Mihova T."/>
            <person name="Mittelman R."/>
            <person name="Mlenga V."/>
            <person name="Montmayeur A."/>
            <person name="Mulrain L."/>
            <person name="Navidi A."/>
            <person name="Naylor J."/>
            <person name="Negash T."/>
            <person name="Nguyen T."/>
            <person name="Nguyen N."/>
            <person name="Nicol R."/>
            <person name="Norbu C."/>
            <person name="Norbu N."/>
            <person name="Novod N."/>
            <person name="O'Neill B."/>
            <person name="Osman S."/>
            <person name="Markiewicz E."/>
            <person name="Oyono O.L."/>
            <person name="Patti C."/>
            <person name="Phunkhang P."/>
            <person name="Pierre F."/>
            <person name="Priest M."/>
            <person name="Raghuraman S."/>
            <person name="Rege F."/>
            <person name="Reyes R."/>
            <person name="Rise C."/>
            <person name="Rogov P."/>
            <person name="Ross K."/>
            <person name="Ryan E."/>
            <person name="Settipalli S."/>
            <person name="Shea T."/>
            <person name="Sherpa N."/>
            <person name="Shi L."/>
            <person name="Shih D."/>
            <person name="Sparrow T."/>
            <person name="Spaulding J."/>
            <person name="Stalker J."/>
            <person name="Stange-Thomann N."/>
            <person name="Stavropoulos S."/>
            <person name="Stone C."/>
            <person name="Strader C."/>
            <person name="Tesfaye S."/>
            <person name="Thomson T."/>
            <person name="Thoulutsang Y."/>
            <person name="Thoulutsang D."/>
            <person name="Topham K."/>
            <person name="Topping I."/>
            <person name="Tsamla T."/>
            <person name="Vassiliev H."/>
            <person name="Vo A."/>
            <person name="Wangchuk T."/>
            <person name="Wangdi T."/>
            <person name="Weiand M."/>
            <person name="Wilkinson J."/>
            <person name="Wilson A."/>
            <person name="Yadav S."/>
            <person name="Young G."/>
            <person name="Yu Q."/>
            <person name="Zembek L."/>
            <person name="Zhong D."/>
            <person name="Zimmer A."/>
            <person name="Zwirko Z."/>
            <person name="Jaffe D.B."/>
            <person name="Alvarez P."/>
            <person name="Brockman W."/>
            <person name="Butler J."/>
            <person name="Chin C."/>
            <person name="Gnerre S."/>
            <person name="Grabherr M."/>
            <person name="Kleber M."/>
            <person name="Mauceli E."/>
            <person name="MacCallum I."/>
        </authorList>
    </citation>
    <scope>NUCLEOTIDE SEQUENCE [LARGE SCALE GENOMIC DNA]</scope>
    <source>
        <strain evidence="3">Tucson 14030-0811.24</strain>
    </source>
</reference>
<sequence>MQREGPGKCCVYRPTHRLPCPDKYRPREKEKPPKPPFRSMWQPPCHPHEQPHCTDLLPRFDDIYYKPSEKCRCYQRTWIECPNIRLRMKKVCCLDGIEPPEVLYRYKARCPKVACELDYERMRRICQHIRDPECRCEKTHWPCCKAARCPPRCVQTKHPSNCRKLRAPHPSFSEIKKRWERPKRLKECHCRQHISQCEAIAYKRRRELMGLKI</sequence>
<dbReference type="eggNOG" id="ENOG502TBFS">
    <property type="taxonomic scope" value="Eukaryota"/>
</dbReference>
<dbReference type="Proteomes" id="UP000007798">
    <property type="component" value="Unassembled WGS sequence"/>
</dbReference>
<dbReference type="KEGG" id="dwi:6640780"/>
<gene>
    <name evidence="2" type="primary">Dwil\GK19093</name>
    <name evidence="2" type="ORF">Dwil_GK19093</name>
</gene>
<proteinExistence type="predicted"/>
<dbReference type="AlphaFoldDB" id="B4MRG8"/>
<evidence type="ECO:0000313" key="3">
    <source>
        <dbReference type="Proteomes" id="UP000007798"/>
    </source>
</evidence>
<dbReference type="PhylomeDB" id="B4MRG8"/>
<feature type="region of interest" description="Disordered" evidence="1">
    <location>
        <begin position="14"/>
        <end position="35"/>
    </location>
</feature>
<protein>
    <submittedName>
        <fullName evidence="2">Uncharacterized protein</fullName>
    </submittedName>
</protein>
<evidence type="ECO:0000313" key="2">
    <source>
        <dbReference type="EMBL" id="EDW74707.1"/>
    </source>
</evidence>
<dbReference type="Pfam" id="PF07248">
    <property type="entry name" value="DUF1431"/>
    <property type="match status" value="1"/>
</dbReference>
<dbReference type="InParanoid" id="B4MRG8"/>
<organism evidence="2 3">
    <name type="scientific">Drosophila willistoni</name>
    <name type="common">Fruit fly</name>
    <dbReference type="NCBI Taxonomy" id="7260"/>
    <lineage>
        <taxon>Eukaryota</taxon>
        <taxon>Metazoa</taxon>
        <taxon>Ecdysozoa</taxon>
        <taxon>Arthropoda</taxon>
        <taxon>Hexapoda</taxon>
        <taxon>Insecta</taxon>
        <taxon>Pterygota</taxon>
        <taxon>Neoptera</taxon>
        <taxon>Endopterygota</taxon>
        <taxon>Diptera</taxon>
        <taxon>Brachycera</taxon>
        <taxon>Muscomorpha</taxon>
        <taxon>Ephydroidea</taxon>
        <taxon>Drosophilidae</taxon>
        <taxon>Drosophila</taxon>
        <taxon>Sophophora</taxon>
    </lineage>
</organism>
<dbReference type="HOGENOM" id="CLU_080538_0_0_1"/>
<feature type="compositionally biased region" description="Basic and acidic residues" evidence="1">
    <location>
        <begin position="19"/>
        <end position="33"/>
    </location>
</feature>
<dbReference type="InterPro" id="IPR006611">
    <property type="entry name" value="DUF1431_DROsp"/>
</dbReference>
<dbReference type="FunCoup" id="B4MRG8">
    <property type="interactions" value="1"/>
</dbReference>
<dbReference type="PANTHER" id="PTHR20977">
    <property type="entry name" value="AT13385P-RELATED"/>
    <property type="match status" value="1"/>
</dbReference>
<dbReference type="PANTHER" id="PTHR20977:SF0">
    <property type="entry name" value="AT13385P-RELATED"/>
    <property type="match status" value="1"/>
</dbReference>
<accession>B4MRG8</accession>
<dbReference type="SMART" id="SM00689">
    <property type="entry name" value="DM6"/>
    <property type="match status" value="1"/>
</dbReference>
<dbReference type="EMBL" id="CH963850">
    <property type="protein sequence ID" value="EDW74707.1"/>
    <property type="molecule type" value="Genomic_DNA"/>
</dbReference>
<keyword evidence="3" id="KW-1185">Reference proteome</keyword>
<dbReference type="OrthoDB" id="7812215at2759"/>